<dbReference type="EMBL" id="FZQP02002225">
    <property type="protein sequence ID" value="VVC95093.1"/>
    <property type="molecule type" value="Genomic_DNA"/>
</dbReference>
<keyword evidence="2" id="KW-1185">Reference proteome</keyword>
<organism evidence="1 2">
    <name type="scientific">Leptidea sinapis</name>
    <dbReference type="NCBI Taxonomy" id="189913"/>
    <lineage>
        <taxon>Eukaryota</taxon>
        <taxon>Metazoa</taxon>
        <taxon>Ecdysozoa</taxon>
        <taxon>Arthropoda</taxon>
        <taxon>Hexapoda</taxon>
        <taxon>Insecta</taxon>
        <taxon>Pterygota</taxon>
        <taxon>Neoptera</taxon>
        <taxon>Endopterygota</taxon>
        <taxon>Lepidoptera</taxon>
        <taxon>Glossata</taxon>
        <taxon>Ditrysia</taxon>
        <taxon>Papilionoidea</taxon>
        <taxon>Pieridae</taxon>
        <taxon>Dismorphiinae</taxon>
        <taxon>Leptidea</taxon>
    </lineage>
</organism>
<evidence type="ECO:0000313" key="1">
    <source>
        <dbReference type="EMBL" id="VVC95093.1"/>
    </source>
</evidence>
<dbReference type="Proteomes" id="UP000324832">
    <property type="component" value="Unassembled WGS sequence"/>
</dbReference>
<reference evidence="1 2" key="1">
    <citation type="submission" date="2017-07" db="EMBL/GenBank/DDBJ databases">
        <authorList>
            <person name="Talla V."/>
            <person name="Backstrom N."/>
        </authorList>
    </citation>
    <scope>NUCLEOTIDE SEQUENCE [LARGE SCALE GENOMIC DNA]</scope>
</reference>
<protein>
    <submittedName>
        <fullName evidence="1">Uncharacterized protein</fullName>
    </submittedName>
</protein>
<accession>A0A5E4QCC0</accession>
<evidence type="ECO:0000313" key="2">
    <source>
        <dbReference type="Proteomes" id="UP000324832"/>
    </source>
</evidence>
<proteinExistence type="predicted"/>
<dbReference type="AlphaFoldDB" id="A0A5E4QCC0"/>
<gene>
    <name evidence="1" type="ORF">LSINAPIS_LOCUS6889</name>
</gene>
<sequence>MVLTLFFTLSNLAKNLLSPIRELTLQGGLGLGLLQYADFSGTQTVGKTNLPMEATTIDLPPIWPHHSTQGCTNAQRGGLSRKHEAFYERTRQQQSHGDSEFCEICGTKRQSSLPQHVDVSKKHSERRPFQIICSTDRGNERVKLIAPELSSDFPGPDQAFSDDRQI</sequence>
<name>A0A5E4QCC0_9NEOP</name>